<dbReference type="NCBIfam" id="TIGR02867">
    <property type="entry name" value="spore_II_P"/>
    <property type="match status" value="1"/>
</dbReference>
<feature type="transmembrane region" description="Helical" evidence="1">
    <location>
        <begin position="12"/>
        <end position="32"/>
    </location>
</feature>
<protein>
    <submittedName>
        <fullName evidence="2">Stage II sporulation protein P</fullName>
    </submittedName>
</protein>
<keyword evidence="3" id="KW-1185">Reference proteome</keyword>
<dbReference type="EMBL" id="FMUS01000002">
    <property type="protein sequence ID" value="SCX94960.1"/>
    <property type="molecule type" value="Genomic_DNA"/>
</dbReference>
<keyword evidence="1" id="KW-0472">Membrane</keyword>
<evidence type="ECO:0000313" key="3">
    <source>
        <dbReference type="Proteomes" id="UP000198636"/>
    </source>
</evidence>
<dbReference type="Proteomes" id="UP000198636">
    <property type="component" value="Unassembled WGS sequence"/>
</dbReference>
<keyword evidence="1" id="KW-1133">Transmembrane helix</keyword>
<accession>A0A1G5BY82</accession>
<proteinExistence type="predicted"/>
<reference evidence="2 3" key="1">
    <citation type="submission" date="2016-10" db="EMBL/GenBank/DDBJ databases">
        <authorList>
            <person name="de Groot N.N."/>
        </authorList>
    </citation>
    <scope>NUCLEOTIDE SEQUENCE [LARGE SCALE GENOMIC DNA]</scope>
    <source>
        <strain evidence="2 3">DSM 18978</strain>
    </source>
</reference>
<dbReference type="Pfam" id="PF07454">
    <property type="entry name" value="SpoIIP"/>
    <property type="match status" value="1"/>
</dbReference>
<name>A0A1G5BY82_9FIRM</name>
<dbReference type="AlphaFoldDB" id="A0A1G5BY82"/>
<keyword evidence="1" id="KW-0812">Transmembrane</keyword>
<dbReference type="InterPro" id="IPR010897">
    <property type="entry name" value="Spore_II_P"/>
</dbReference>
<gene>
    <name evidence="2" type="ORF">SAMN03080606_00557</name>
</gene>
<dbReference type="STRING" id="1120976.SAMN03080606_00557"/>
<sequence>MLIKKINFLKDFRNIIILVLAFSILVIVYNIISNNNAYATGEKDTGGVSQFLVGYSNGGTSQLLHQAINHVFPGSGGRTGWQFSQLQSIFKNLHSRLFFVDLKNPLTFIESQFPAIALIDKSSGGFFYAGAKNLPDSEKGNDIDFEEVDRNGLTEEAMANNPSWEDPDDMGESRSGIYLPDSNEIIDSLDIDLRLSLDTSEMPRSIKLEKGKPQILIYHTHGTESYRPASEGNYHTLRKEYSVITIGEIMKEELEKRGFEVIHDTTYHDYPSYNGSYGRSLSTAEAILKKYPSIKVVFDVHRDGYDHIETNPNRENIIKNNQVDINGETVSKFQLVIGSETPNRGEVTKFAQLIKAVSDTKYPEFSKPVLVKPYGRFNQFLTDHYALLEVGSNANSIEEAKEAAVYLTEILADTLNHLKE</sequence>
<organism evidence="2 3">
    <name type="scientific">Alkaliphilus peptidifermentans DSM 18978</name>
    <dbReference type="NCBI Taxonomy" id="1120976"/>
    <lineage>
        <taxon>Bacteria</taxon>
        <taxon>Bacillati</taxon>
        <taxon>Bacillota</taxon>
        <taxon>Clostridia</taxon>
        <taxon>Peptostreptococcales</taxon>
        <taxon>Natronincolaceae</taxon>
        <taxon>Alkaliphilus</taxon>
    </lineage>
</organism>
<evidence type="ECO:0000256" key="1">
    <source>
        <dbReference type="SAM" id="Phobius"/>
    </source>
</evidence>
<dbReference type="RefSeq" id="WP_176758839.1">
    <property type="nucleotide sequence ID" value="NZ_FMUS01000002.1"/>
</dbReference>
<evidence type="ECO:0000313" key="2">
    <source>
        <dbReference type="EMBL" id="SCX94960.1"/>
    </source>
</evidence>